<sequence>MSFRQGSCEVLLALHESSLITDSDFKGNLLESVSTALMRRLQQLQLH</sequence>
<proteinExistence type="predicted"/>
<evidence type="ECO:0000313" key="1">
    <source>
        <dbReference type="EMBL" id="SVC90583.1"/>
    </source>
</evidence>
<protein>
    <submittedName>
        <fullName evidence="1">Uncharacterized protein</fullName>
    </submittedName>
</protein>
<accession>A0A382QYK6</accession>
<name>A0A382QYK6_9ZZZZ</name>
<dbReference type="EMBL" id="UINC01117859">
    <property type="protein sequence ID" value="SVC90583.1"/>
    <property type="molecule type" value="Genomic_DNA"/>
</dbReference>
<organism evidence="1">
    <name type="scientific">marine metagenome</name>
    <dbReference type="NCBI Taxonomy" id="408172"/>
    <lineage>
        <taxon>unclassified sequences</taxon>
        <taxon>metagenomes</taxon>
        <taxon>ecological metagenomes</taxon>
    </lineage>
</organism>
<reference evidence="1" key="1">
    <citation type="submission" date="2018-05" db="EMBL/GenBank/DDBJ databases">
        <authorList>
            <person name="Lanie J.A."/>
            <person name="Ng W.-L."/>
            <person name="Kazmierczak K.M."/>
            <person name="Andrzejewski T.M."/>
            <person name="Davidsen T.M."/>
            <person name="Wayne K.J."/>
            <person name="Tettelin H."/>
            <person name="Glass J.I."/>
            <person name="Rusch D."/>
            <person name="Podicherti R."/>
            <person name="Tsui H.-C.T."/>
            <person name="Winkler M.E."/>
        </authorList>
    </citation>
    <scope>NUCLEOTIDE SEQUENCE</scope>
</reference>
<gene>
    <name evidence="1" type="ORF">METZ01_LOCUS343437</name>
</gene>
<dbReference type="AlphaFoldDB" id="A0A382QYK6"/>